<keyword evidence="3" id="KW-1185">Reference proteome</keyword>
<keyword evidence="1" id="KW-0732">Signal</keyword>
<gene>
    <name evidence="2" type="ORF">MD483_23100</name>
</gene>
<dbReference type="RefSeq" id="WP_265689750.1">
    <property type="nucleotide sequence ID" value="NZ_JAKRRX010000352.1"/>
</dbReference>
<evidence type="ECO:0008006" key="4">
    <source>
        <dbReference type="Google" id="ProtNLM"/>
    </source>
</evidence>
<evidence type="ECO:0000313" key="3">
    <source>
        <dbReference type="Proteomes" id="UP001155586"/>
    </source>
</evidence>
<name>A0A9X3CIY9_9VIBR</name>
<proteinExistence type="predicted"/>
<comment type="caution">
    <text evidence="2">The sequence shown here is derived from an EMBL/GenBank/DDBJ whole genome shotgun (WGS) entry which is preliminary data.</text>
</comment>
<organism evidence="2 3">
    <name type="scientific">Vibrio paucivorans</name>
    <dbReference type="NCBI Taxonomy" id="2829489"/>
    <lineage>
        <taxon>Bacteria</taxon>
        <taxon>Pseudomonadati</taxon>
        <taxon>Pseudomonadota</taxon>
        <taxon>Gammaproteobacteria</taxon>
        <taxon>Vibrionales</taxon>
        <taxon>Vibrionaceae</taxon>
        <taxon>Vibrio</taxon>
    </lineage>
</organism>
<sequence>MRYSIAILSLLTILPTTVFASNRCTVDTFQPVDIQPSITGGVYDKESGQFLTTTKPLMRCASVTFYTQVTRNRIARDMGHEFTATYFDGEEGASHSIKFDDDAVKAGYIRVGPNNPATAYLCFTTAETPIQSIRCDVK</sequence>
<evidence type="ECO:0000256" key="1">
    <source>
        <dbReference type="SAM" id="SignalP"/>
    </source>
</evidence>
<reference evidence="2" key="1">
    <citation type="submission" date="2022-02" db="EMBL/GenBank/DDBJ databases">
        <title>Vibrio sp. nov., a new bacterium isolated from Bohai sea, China.</title>
        <authorList>
            <person name="Yuan Y."/>
        </authorList>
    </citation>
    <scope>NUCLEOTIDE SEQUENCE</scope>
    <source>
        <strain evidence="2">DBSS07</strain>
    </source>
</reference>
<dbReference type="EMBL" id="JAKRRX010000352">
    <property type="protein sequence ID" value="MCW8336694.1"/>
    <property type="molecule type" value="Genomic_DNA"/>
</dbReference>
<dbReference type="AlphaFoldDB" id="A0A9X3CIY9"/>
<evidence type="ECO:0000313" key="2">
    <source>
        <dbReference type="EMBL" id="MCW8336694.1"/>
    </source>
</evidence>
<feature type="signal peptide" evidence="1">
    <location>
        <begin position="1"/>
        <end position="20"/>
    </location>
</feature>
<feature type="chain" id="PRO_5040890244" description="Adhesin" evidence="1">
    <location>
        <begin position="21"/>
        <end position="138"/>
    </location>
</feature>
<dbReference type="Proteomes" id="UP001155586">
    <property type="component" value="Unassembled WGS sequence"/>
</dbReference>
<protein>
    <recommendedName>
        <fullName evidence="4">Adhesin</fullName>
    </recommendedName>
</protein>
<accession>A0A9X3CIY9</accession>